<proteinExistence type="predicted"/>
<protein>
    <submittedName>
        <fullName evidence="2">Uncharacterized protein</fullName>
    </submittedName>
</protein>
<organism evidence="2 3">
    <name type="scientific">Oceaniferula flava</name>
    <dbReference type="NCBI Taxonomy" id="2800421"/>
    <lineage>
        <taxon>Bacteria</taxon>
        <taxon>Pseudomonadati</taxon>
        <taxon>Verrucomicrobiota</taxon>
        <taxon>Verrucomicrobiia</taxon>
        <taxon>Verrucomicrobiales</taxon>
        <taxon>Verrucomicrobiaceae</taxon>
        <taxon>Oceaniferula</taxon>
    </lineage>
</organism>
<dbReference type="AlphaFoldDB" id="A0AAE2VA88"/>
<sequence>MIAHSSVTYVLSQCVTYVLGSYRDAIGSGIILWIFHAVISLVLFFLGASAFGIDIKEVSGGSVHWPLFLLMLGVVIKELFFLGVLMQAKSGTNEPDSKHERPNRQEWALDLILVSYTCITYSVTWGAITNNLSLKTEQPLAFLLNLFLGSLLFMIFYLPLRIPFGLEERAQAKTSFDKIKITASLFLALIPALIALR</sequence>
<keyword evidence="1" id="KW-0472">Membrane</keyword>
<name>A0AAE2VA88_9BACT</name>
<keyword evidence="3" id="KW-1185">Reference proteome</keyword>
<feature type="transmembrane region" description="Helical" evidence="1">
    <location>
        <begin position="140"/>
        <end position="158"/>
    </location>
</feature>
<feature type="transmembrane region" description="Helical" evidence="1">
    <location>
        <begin position="65"/>
        <end position="86"/>
    </location>
</feature>
<evidence type="ECO:0000313" key="3">
    <source>
        <dbReference type="Proteomes" id="UP000634206"/>
    </source>
</evidence>
<feature type="transmembrane region" description="Helical" evidence="1">
    <location>
        <begin position="30"/>
        <end position="53"/>
    </location>
</feature>
<dbReference type="Proteomes" id="UP000634206">
    <property type="component" value="Unassembled WGS sequence"/>
</dbReference>
<reference evidence="2" key="1">
    <citation type="submission" date="2021-01" db="EMBL/GenBank/DDBJ databases">
        <title>Modified the classification status of verrucomicrobia.</title>
        <authorList>
            <person name="Feng X."/>
        </authorList>
    </citation>
    <scope>NUCLEOTIDE SEQUENCE</scope>
    <source>
        <strain evidence="2">5K15</strain>
    </source>
</reference>
<gene>
    <name evidence="2" type="ORF">JIN83_15500</name>
</gene>
<evidence type="ECO:0000256" key="1">
    <source>
        <dbReference type="SAM" id="Phobius"/>
    </source>
</evidence>
<dbReference type="EMBL" id="JAENIG010000012">
    <property type="protein sequence ID" value="MBK1856378.1"/>
    <property type="molecule type" value="Genomic_DNA"/>
</dbReference>
<feature type="transmembrane region" description="Helical" evidence="1">
    <location>
        <begin position="107"/>
        <end position="128"/>
    </location>
</feature>
<feature type="transmembrane region" description="Helical" evidence="1">
    <location>
        <begin position="179"/>
        <end position="196"/>
    </location>
</feature>
<evidence type="ECO:0000313" key="2">
    <source>
        <dbReference type="EMBL" id="MBK1856378.1"/>
    </source>
</evidence>
<keyword evidence="1" id="KW-1133">Transmembrane helix</keyword>
<comment type="caution">
    <text evidence="2">The sequence shown here is derived from an EMBL/GenBank/DDBJ whole genome shotgun (WGS) entry which is preliminary data.</text>
</comment>
<keyword evidence="1" id="KW-0812">Transmembrane</keyword>
<accession>A0AAE2VA88</accession>